<dbReference type="Proteomes" id="UP000077315">
    <property type="component" value="Unassembled WGS sequence"/>
</dbReference>
<reference evidence="3" key="1">
    <citation type="submission" date="2015-06" db="EMBL/GenBank/DDBJ databases">
        <title>Expansion of signal transduction pathways in fungi by whole-genome duplication.</title>
        <authorList>
            <consortium name="DOE Joint Genome Institute"/>
            <person name="Corrochano L.M."/>
            <person name="Kuo A."/>
            <person name="Marcet-Houben M."/>
            <person name="Polaino S."/>
            <person name="Salamov A."/>
            <person name="Villalobos J.M."/>
            <person name="Alvarez M.I."/>
            <person name="Avalos J."/>
            <person name="Benito E.P."/>
            <person name="Benoit I."/>
            <person name="Burger G."/>
            <person name="Camino L.P."/>
            <person name="Canovas D."/>
            <person name="Cerda-Olmedo E."/>
            <person name="Cheng J.-F."/>
            <person name="Dominguez A."/>
            <person name="Elias M."/>
            <person name="Eslava A.P."/>
            <person name="Glaser F."/>
            <person name="Grimwood J."/>
            <person name="Gutierrez G."/>
            <person name="Heitman J."/>
            <person name="Henrissat B."/>
            <person name="Iturriaga E.A."/>
            <person name="Lang B.F."/>
            <person name="Lavin J.L."/>
            <person name="Lee S."/>
            <person name="Li W."/>
            <person name="Lindquist E."/>
            <person name="Lopez-Garcia S."/>
            <person name="Luque E.M."/>
            <person name="Marcos A.T."/>
            <person name="Martin J."/>
            <person name="McCluskey K."/>
            <person name="Medina H.R."/>
            <person name="Miralles-Duran A."/>
            <person name="Miyazaki A."/>
            <person name="Munoz-Torres E."/>
            <person name="Oguiza J.A."/>
            <person name="Ohm R."/>
            <person name="Olmedo M."/>
            <person name="Orejas M."/>
            <person name="Ortiz-Castellanos L."/>
            <person name="Pisabarro A.G."/>
            <person name="Rodriguez-Romero J."/>
            <person name="Ruiz-Herrera J."/>
            <person name="Ruiz-Vazquez R."/>
            <person name="Sanz C."/>
            <person name="Schackwitz W."/>
            <person name="Schmutz J."/>
            <person name="Shahriari M."/>
            <person name="Shelest E."/>
            <person name="Silva-Franco F."/>
            <person name="Soanes D."/>
            <person name="Syed K."/>
            <person name="Tagua V.G."/>
            <person name="Talbot N.J."/>
            <person name="Thon M."/>
            <person name="De vries R.P."/>
            <person name="Wiebenga A."/>
            <person name="Yadav J.S."/>
            <person name="Braun E.L."/>
            <person name="Baker S."/>
            <person name="Garre V."/>
            <person name="Horwitz B."/>
            <person name="Torres-Martinez S."/>
            <person name="Idnurm A."/>
            <person name="Herrera-Estrella A."/>
            <person name="Gabaldon T."/>
            <person name="Grigoriev I.V."/>
        </authorList>
    </citation>
    <scope>NUCLEOTIDE SEQUENCE [LARGE SCALE GENOMIC DNA]</scope>
    <source>
        <strain evidence="3">NRRL 1555(-)</strain>
    </source>
</reference>
<dbReference type="Pfam" id="PF12937">
    <property type="entry name" value="F-box-like"/>
    <property type="match status" value="1"/>
</dbReference>
<dbReference type="VEuPathDB" id="FungiDB:PHYBLDRAFT_73347"/>
<dbReference type="Gene3D" id="1.20.1280.50">
    <property type="match status" value="1"/>
</dbReference>
<dbReference type="SUPFAM" id="SSF52047">
    <property type="entry name" value="RNI-like"/>
    <property type="match status" value="1"/>
</dbReference>
<dbReference type="InterPro" id="IPR032675">
    <property type="entry name" value="LRR_dom_sf"/>
</dbReference>
<proteinExistence type="predicted"/>
<evidence type="ECO:0000259" key="1">
    <source>
        <dbReference type="PROSITE" id="PS50181"/>
    </source>
</evidence>
<keyword evidence="3" id="KW-1185">Reference proteome</keyword>
<dbReference type="RefSeq" id="XP_018290659.1">
    <property type="nucleotide sequence ID" value="XM_018442834.1"/>
</dbReference>
<dbReference type="GeneID" id="29003740"/>
<dbReference type="PANTHER" id="PTHR38926:SF72">
    <property type="entry name" value="IM:7136021-RELATED"/>
    <property type="match status" value="1"/>
</dbReference>
<organism evidence="2 3">
    <name type="scientific">Phycomyces blakesleeanus (strain ATCC 8743b / DSM 1359 / FGSC 10004 / NBRC 33097 / NRRL 1555)</name>
    <dbReference type="NCBI Taxonomy" id="763407"/>
    <lineage>
        <taxon>Eukaryota</taxon>
        <taxon>Fungi</taxon>
        <taxon>Fungi incertae sedis</taxon>
        <taxon>Mucoromycota</taxon>
        <taxon>Mucoromycotina</taxon>
        <taxon>Mucoromycetes</taxon>
        <taxon>Mucorales</taxon>
        <taxon>Phycomycetaceae</taxon>
        <taxon>Phycomyces</taxon>
    </lineage>
</organism>
<gene>
    <name evidence="2" type="ORF">PHYBLDRAFT_73347</name>
</gene>
<evidence type="ECO:0000313" key="2">
    <source>
        <dbReference type="EMBL" id="OAD72619.1"/>
    </source>
</evidence>
<feature type="domain" description="F-box" evidence="1">
    <location>
        <begin position="1"/>
        <end position="45"/>
    </location>
</feature>
<dbReference type="Gene3D" id="3.80.10.10">
    <property type="entry name" value="Ribonuclease Inhibitor"/>
    <property type="match status" value="1"/>
</dbReference>
<dbReference type="SUPFAM" id="SSF81383">
    <property type="entry name" value="F-box domain"/>
    <property type="match status" value="1"/>
</dbReference>
<dbReference type="AlphaFoldDB" id="A0A167MEH5"/>
<protein>
    <recommendedName>
        <fullName evidence="1">F-box domain-containing protein</fullName>
    </recommendedName>
</protein>
<dbReference type="InterPro" id="IPR036047">
    <property type="entry name" value="F-box-like_dom_sf"/>
</dbReference>
<dbReference type="PANTHER" id="PTHR38926">
    <property type="entry name" value="F-BOX DOMAIN CONTAINING PROTEIN, EXPRESSED"/>
    <property type="match status" value="1"/>
</dbReference>
<name>A0A167MEH5_PHYB8</name>
<dbReference type="EMBL" id="KV440983">
    <property type="protein sequence ID" value="OAD72619.1"/>
    <property type="molecule type" value="Genomic_DNA"/>
</dbReference>
<dbReference type="PROSITE" id="PS50181">
    <property type="entry name" value="FBOX"/>
    <property type="match status" value="1"/>
</dbReference>
<sequence length="655" mass="76113">MMPPNIPPEILSQIADNLSTEDRLSGSVTCKAWRYPFQDSLWRDIQIDSTAALEQLYNSIKSSTNTFTPHGFMVHSLRLISYYKIPDEQQDAFFSYLPNLKYLDLENLSCRDINLEMAKSSKTWVSLKSLIIEYNGSRGWPTTNDLISLLETCPMLKKLEFSTNSLRNASSFGLREFDSIHQTLQQLSHFKAYLYFEPEIQSTLDIITNTLPATTMTALDIWFFQLSHDWLYYFTYKYPNLQSLRLDTSELYQRWTDHTRTQRVTYQYPPHSKGFQRLETLELVSPNISEWTHLVFWEFIYPLKAPIKNLKYKAVCDHDDSWLDAQLYATDIKRILQSFSETLETLSIEGTVFFDIKHGPALELSSYAPFLMDLHIKSCGISINLDNLLDNCISLKRLRYTGGQLLINSGTTDQDTKEQHQNQGQHRRLRILELQRVVTSVETFSRLSFRCRHLKYMNLSSLLISGSISKKTGRLLLDMPYTFFKAVRLAHIRYRSPYKRIYGNTIISITLLSQLSDPLSQLPLSPTISDKAIQSEQEKGDPESLAVVTHKNIAWFHTFLNVVFETDTRIGIRQLSEQEAITAVEYYENFQSNTNGKTIRLGKALDGNNPKKDWENHLCRGYGELRCGQVEKYILPSQSKHDRYFWDLLYENVFL</sequence>
<evidence type="ECO:0000313" key="3">
    <source>
        <dbReference type="Proteomes" id="UP000077315"/>
    </source>
</evidence>
<dbReference type="OrthoDB" id="2253782at2759"/>
<dbReference type="SMART" id="SM00256">
    <property type="entry name" value="FBOX"/>
    <property type="match status" value="1"/>
</dbReference>
<dbReference type="InParanoid" id="A0A167MEH5"/>
<dbReference type="InterPro" id="IPR001810">
    <property type="entry name" value="F-box_dom"/>
</dbReference>
<accession>A0A167MEH5</accession>